<protein>
    <submittedName>
        <fullName evidence="2">Thiol-disulfide isomerase</fullName>
    </submittedName>
</protein>
<dbReference type="Pfam" id="PF13899">
    <property type="entry name" value="Thioredoxin_7"/>
    <property type="match status" value="1"/>
</dbReference>
<proteinExistence type="predicted"/>
<dbReference type="Gene3D" id="3.40.30.10">
    <property type="entry name" value="Glutaredoxin"/>
    <property type="match status" value="1"/>
</dbReference>
<keyword evidence="2" id="KW-0413">Isomerase</keyword>
<dbReference type="EMBL" id="MORL01000025">
    <property type="protein sequence ID" value="OIN56278.1"/>
    <property type="molecule type" value="Genomic_DNA"/>
</dbReference>
<comment type="caution">
    <text evidence="2">The sequence shown here is derived from an EMBL/GenBank/DDBJ whole genome shotgun (WGS) entry which is preliminary data.</text>
</comment>
<keyword evidence="3" id="KW-1185">Reference proteome</keyword>
<evidence type="ECO:0000259" key="1">
    <source>
        <dbReference type="PROSITE" id="PS51352"/>
    </source>
</evidence>
<evidence type="ECO:0000313" key="3">
    <source>
        <dbReference type="Proteomes" id="UP000181790"/>
    </source>
</evidence>
<sequence length="146" mass="16310">MKLLTILLTAFLLHVSADWNLDFEKAKSEASQGHKYILLNFSGSDWCAPCIKLKKDIFEADAFKAYATDHLVLVRADFPRSKKNQLDKAQTARNEALAETYNTQGKFPLTLLLDANGKVVKVWDGYVDKTPEAFVTELDGATRAAN</sequence>
<reference evidence="2 3" key="1">
    <citation type="submission" date="2016-10" db="EMBL/GenBank/DDBJ databases">
        <title>Arsenicibacter rosenii gen. nov., sp. nov., an efficient arsenic-methylating bacterium isolated from an arsenic-contaminated paddy soil.</title>
        <authorList>
            <person name="Huang K."/>
        </authorList>
    </citation>
    <scope>NUCLEOTIDE SEQUENCE [LARGE SCALE GENOMIC DNA]</scope>
    <source>
        <strain evidence="2 3">SM-1</strain>
    </source>
</reference>
<dbReference type="Proteomes" id="UP000181790">
    <property type="component" value="Unassembled WGS sequence"/>
</dbReference>
<dbReference type="InterPro" id="IPR013766">
    <property type="entry name" value="Thioredoxin_domain"/>
</dbReference>
<feature type="domain" description="Thioredoxin" evidence="1">
    <location>
        <begin position="2"/>
        <end position="143"/>
    </location>
</feature>
<organism evidence="2 3">
    <name type="scientific">Arsenicibacter rosenii</name>
    <dbReference type="NCBI Taxonomy" id="1750698"/>
    <lineage>
        <taxon>Bacteria</taxon>
        <taxon>Pseudomonadati</taxon>
        <taxon>Bacteroidota</taxon>
        <taxon>Cytophagia</taxon>
        <taxon>Cytophagales</taxon>
        <taxon>Spirosomataceae</taxon>
        <taxon>Arsenicibacter</taxon>
    </lineage>
</organism>
<dbReference type="SUPFAM" id="SSF52833">
    <property type="entry name" value="Thioredoxin-like"/>
    <property type="match status" value="1"/>
</dbReference>
<dbReference type="GO" id="GO:0016853">
    <property type="term" value="F:isomerase activity"/>
    <property type="evidence" value="ECO:0007669"/>
    <property type="project" value="UniProtKB-KW"/>
</dbReference>
<dbReference type="InterPro" id="IPR036249">
    <property type="entry name" value="Thioredoxin-like_sf"/>
</dbReference>
<evidence type="ECO:0000313" key="2">
    <source>
        <dbReference type="EMBL" id="OIN56278.1"/>
    </source>
</evidence>
<accession>A0A1S2VEE2</accession>
<dbReference type="OrthoDB" id="981626at2"/>
<dbReference type="RefSeq" id="WP_071506070.1">
    <property type="nucleotide sequence ID" value="NZ_MORL01000025.1"/>
</dbReference>
<dbReference type="AlphaFoldDB" id="A0A1S2VEE2"/>
<name>A0A1S2VEE2_9BACT</name>
<gene>
    <name evidence="2" type="ORF">BLX24_25540</name>
</gene>
<dbReference type="PROSITE" id="PS51352">
    <property type="entry name" value="THIOREDOXIN_2"/>
    <property type="match status" value="1"/>
</dbReference>